<accession>A0A088E3A9</accession>
<dbReference type="Proteomes" id="UP000029084">
    <property type="component" value="Chromosome"/>
</dbReference>
<reference evidence="1 2" key="1">
    <citation type="journal article" date="2014" name="J. Bacteriol.">
        <title>Role of an Archaeal PitA Transporter in the Copper and Arsenic Resistance of Metallosphaera sedula, an Extreme Thermoacidophile.</title>
        <authorList>
            <person name="McCarthy S."/>
            <person name="Ai C."/>
            <person name="Wheaton G."/>
            <person name="Tevatia R."/>
            <person name="Eckrich V."/>
            <person name="Kelly R."/>
            <person name="Blum P."/>
        </authorList>
    </citation>
    <scope>NUCLEOTIDE SEQUENCE [LARGE SCALE GENOMIC DNA]</scope>
    <source>
        <strain evidence="1 2">CuR1</strain>
    </source>
</reference>
<dbReference type="InterPro" id="IPR044036">
    <property type="entry name" value="DUF5752"/>
</dbReference>
<dbReference type="Pfam" id="PF19027">
    <property type="entry name" value="DUF5752"/>
    <property type="match status" value="1"/>
</dbReference>
<dbReference type="EMBL" id="CP008822">
    <property type="protein sequence ID" value="AIM26292.1"/>
    <property type="molecule type" value="Genomic_DNA"/>
</dbReference>
<name>A0A088E3A9_9CREN</name>
<dbReference type="OMA" id="IFYHFID"/>
<protein>
    <submittedName>
        <fullName evidence="1">Uncharacterized protein</fullName>
    </submittedName>
</protein>
<gene>
    <name evidence="1" type="ORF">HA72_0128</name>
</gene>
<evidence type="ECO:0000313" key="2">
    <source>
        <dbReference type="Proteomes" id="UP000029084"/>
    </source>
</evidence>
<dbReference type="AlphaFoldDB" id="A0A088E3A9"/>
<evidence type="ECO:0000313" key="1">
    <source>
        <dbReference type="EMBL" id="AIM26292.1"/>
    </source>
</evidence>
<sequence length="240" mass="28207">MDLDNHFLLYESLLAKMVVLCMVSSLLDQRVRNPFEFYAAYYPPINAGRKAYTIEELMDSIRKVDGYSIFYHVFHPIFSSHVVPYDLHNDFAFWIRDELHDESLAYKVSDVEGTEPRTVEQVRDEILKILESSQNRTRANKPFHFISCRPVIYDTGKRAWSIGEFIDVVSSITMRSVVYHFVFRRVMGYSSRNDFSTWLEQEFQASAIADRLSKIDPQTYVNEEVLREDILSLIERVIYS</sequence>
<organism evidence="1 2">
    <name type="scientific">Metallosphaera sedula</name>
    <dbReference type="NCBI Taxonomy" id="43687"/>
    <lineage>
        <taxon>Archaea</taxon>
        <taxon>Thermoproteota</taxon>
        <taxon>Thermoprotei</taxon>
        <taxon>Sulfolobales</taxon>
        <taxon>Sulfolobaceae</taxon>
        <taxon>Metallosphaera</taxon>
    </lineage>
</organism>
<proteinExistence type="predicted"/>